<evidence type="ECO:0000313" key="2">
    <source>
        <dbReference type="Proteomes" id="UP001445076"/>
    </source>
</evidence>
<keyword evidence="2" id="KW-1185">Reference proteome</keyword>
<sequence length="192" mass="20602">MRFRFCWDIDCPDWLLAEIATLSKLSSVKLRLLASAVAKSCYGASLTYDVVSKLASDAKLEEKEGEAVVAAIRWMLESAAGAVVAAAVLDSELQQLGLPKEHAAAITRVYTDHHHHLLPHLHHTSLTVGRDVTWSCKVVGVSVGGKQKAVVSVSVQDGPAAATPTTLALTPAQLQALIHELTEARQLMESIC</sequence>
<dbReference type="EMBL" id="JARKIK010000066">
    <property type="protein sequence ID" value="KAK8729970.1"/>
    <property type="molecule type" value="Genomic_DNA"/>
</dbReference>
<gene>
    <name evidence="1" type="ORF">OTU49_008412</name>
</gene>
<evidence type="ECO:0008006" key="3">
    <source>
        <dbReference type="Google" id="ProtNLM"/>
    </source>
</evidence>
<organism evidence="1 2">
    <name type="scientific">Cherax quadricarinatus</name>
    <name type="common">Australian red claw crayfish</name>
    <dbReference type="NCBI Taxonomy" id="27406"/>
    <lineage>
        <taxon>Eukaryota</taxon>
        <taxon>Metazoa</taxon>
        <taxon>Ecdysozoa</taxon>
        <taxon>Arthropoda</taxon>
        <taxon>Crustacea</taxon>
        <taxon>Multicrustacea</taxon>
        <taxon>Malacostraca</taxon>
        <taxon>Eumalacostraca</taxon>
        <taxon>Eucarida</taxon>
        <taxon>Decapoda</taxon>
        <taxon>Pleocyemata</taxon>
        <taxon>Astacidea</taxon>
        <taxon>Parastacoidea</taxon>
        <taxon>Parastacidae</taxon>
        <taxon>Cherax</taxon>
    </lineage>
</organism>
<dbReference type="Pfam" id="PF21672">
    <property type="entry name" value="COMM_HN"/>
    <property type="match status" value="1"/>
</dbReference>
<evidence type="ECO:0000313" key="1">
    <source>
        <dbReference type="EMBL" id="KAK8729970.1"/>
    </source>
</evidence>
<protein>
    <recommendedName>
        <fullName evidence="3">COMM domain-containing protein 4</fullName>
    </recommendedName>
</protein>
<dbReference type="InterPro" id="IPR047155">
    <property type="entry name" value="COMMD4/6/7/8"/>
</dbReference>
<dbReference type="AlphaFoldDB" id="A0AAW0WRL3"/>
<name>A0AAW0WRL3_CHEQU</name>
<proteinExistence type="predicted"/>
<reference evidence="1 2" key="1">
    <citation type="journal article" date="2024" name="BMC Genomics">
        <title>Genome assembly of redclaw crayfish (Cherax quadricarinatus) provides insights into its immune adaptation and hypoxia tolerance.</title>
        <authorList>
            <person name="Liu Z."/>
            <person name="Zheng J."/>
            <person name="Li H."/>
            <person name="Fang K."/>
            <person name="Wang S."/>
            <person name="He J."/>
            <person name="Zhou D."/>
            <person name="Weng S."/>
            <person name="Chi M."/>
            <person name="Gu Z."/>
            <person name="He J."/>
            <person name="Li F."/>
            <person name="Wang M."/>
        </authorList>
    </citation>
    <scope>NUCLEOTIDE SEQUENCE [LARGE SCALE GENOMIC DNA]</scope>
    <source>
        <strain evidence="1">ZL_2023a</strain>
    </source>
</reference>
<dbReference type="Proteomes" id="UP001445076">
    <property type="component" value="Unassembled WGS sequence"/>
</dbReference>
<comment type="caution">
    <text evidence="1">The sequence shown here is derived from an EMBL/GenBank/DDBJ whole genome shotgun (WGS) entry which is preliminary data.</text>
</comment>
<accession>A0AAW0WRL3</accession>
<dbReference type="PANTHER" id="PTHR16231:SF4">
    <property type="entry name" value="COMM DOMAIN-CONTAINING PROTEIN 4"/>
    <property type="match status" value="1"/>
</dbReference>
<dbReference type="PANTHER" id="PTHR16231">
    <property type="entry name" value="COMM DOMAIN-CONTAINING PROTEIN 4-8 FAMILY MEMBER"/>
    <property type="match status" value="1"/>
</dbReference>